<sequence>MPLETFAQGSSSDAEAFATVVAAVIAAVAAITAAVMSAVSARRSRVQTRHLEQVADARYREYTGREHWWTRFSWALEKATATNVRDVELGLLIIKRLLSARWATPEDARMGLATLDMIESPRDVAAPMAQQQPDARIHGLVDEVRE</sequence>
<evidence type="ECO:0000313" key="3">
    <source>
        <dbReference type="Proteomes" id="UP001165561"/>
    </source>
</evidence>
<protein>
    <submittedName>
        <fullName evidence="2">Uncharacterized protein</fullName>
    </submittedName>
</protein>
<evidence type="ECO:0000256" key="1">
    <source>
        <dbReference type="SAM" id="Phobius"/>
    </source>
</evidence>
<comment type="caution">
    <text evidence="2">The sequence shown here is derived from an EMBL/GenBank/DDBJ whole genome shotgun (WGS) entry which is preliminary data.</text>
</comment>
<feature type="non-terminal residue" evidence="2">
    <location>
        <position position="146"/>
    </location>
</feature>
<name>A0ABT5TY86_9MICO</name>
<dbReference type="EMBL" id="JARACI010001029">
    <property type="protein sequence ID" value="MDD9207032.1"/>
    <property type="molecule type" value="Genomic_DNA"/>
</dbReference>
<keyword evidence="3" id="KW-1185">Reference proteome</keyword>
<accession>A0ABT5TY86</accession>
<organism evidence="2 3">
    <name type="scientific">Georgenia halotolerans</name>
    <dbReference type="NCBI Taxonomy" id="3028317"/>
    <lineage>
        <taxon>Bacteria</taxon>
        <taxon>Bacillati</taxon>
        <taxon>Actinomycetota</taxon>
        <taxon>Actinomycetes</taxon>
        <taxon>Micrococcales</taxon>
        <taxon>Bogoriellaceae</taxon>
        <taxon>Georgenia</taxon>
    </lineage>
</organism>
<dbReference type="Proteomes" id="UP001165561">
    <property type="component" value="Unassembled WGS sequence"/>
</dbReference>
<feature type="transmembrane region" description="Helical" evidence="1">
    <location>
        <begin position="16"/>
        <end position="39"/>
    </location>
</feature>
<keyword evidence="1" id="KW-0472">Membrane</keyword>
<evidence type="ECO:0000313" key="2">
    <source>
        <dbReference type="EMBL" id="MDD9207032.1"/>
    </source>
</evidence>
<keyword evidence="1" id="KW-1133">Transmembrane helix</keyword>
<proteinExistence type="predicted"/>
<gene>
    <name evidence="2" type="ORF">PU560_11220</name>
</gene>
<reference evidence="2" key="1">
    <citation type="submission" date="2023-02" db="EMBL/GenBank/DDBJ databases">
        <title>Georgenia sp.10Sc9-8, isolated from a soil sample collected from the Taklamakan desert.</title>
        <authorList>
            <person name="Liu S."/>
        </authorList>
    </citation>
    <scope>NUCLEOTIDE SEQUENCE</scope>
    <source>
        <strain evidence="2">10Sc9-8</strain>
    </source>
</reference>
<keyword evidence="1" id="KW-0812">Transmembrane</keyword>